<protein>
    <submittedName>
        <fullName evidence="2">Phosphohistidine phosphatase</fullName>
    </submittedName>
</protein>
<dbReference type="PANTHER" id="PTHR47623">
    <property type="entry name" value="OS09G0287300 PROTEIN"/>
    <property type="match status" value="1"/>
</dbReference>
<dbReference type="PANTHER" id="PTHR47623:SF1">
    <property type="entry name" value="OS09G0287300 PROTEIN"/>
    <property type="match status" value="1"/>
</dbReference>
<dbReference type="SUPFAM" id="SSF53254">
    <property type="entry name" value="Phosphoglycerate mutase-like"/>
    <property type="match status" value="1"/>
</dbReference>
<dbReference type="Proteomes" id="UP000199239">
    <property type="component" value="Unassembled WGS sequence"/>
</dbReference>
<evidence type="ECO:0000313" key="3">
    <source>
        <dbReference type="Proteomes" id="UP000199239"/>
    </source>
</evidence>
<accession>A0A1I6VQ18</accession>
<dbReference type="Gene3D" id="3.40.50.1240">
    <property type="entry name" value="Phosphoglycerate mutase-like"/>
    <property type="match status" value="1"/>
</dbReference>
<name>A0A1I6VQ18_9RHOB</name>
<dbReference type="Pfam" id="PF00300">
    <property type="entry name" value="His_Phos_1"/>
    <property type="match status" value="1"/>
</dbReference>
<dbReference type="STRING" id="394264.SAMN04488040_3491"/>
<dbReference type="EMBL" id="FPAJ01000008">
    <property type="protein sequence ID" value="SFT15749.1"/>
    <property type="molecule type" value="Genomic_DNA"/>
</dbReference>
<organism evidence="2 3">
    <name type="scientific">Sulfitobacter marinus</name>
    <dbReference type="NCBI Taxonomy" id="394264"/>
    <lineage>
        <taxon>Bacteria</taxon>
        <taxon>Pseudomonadati</taxon>
        <taxon>Pseudomonadota</taxon>
        <taxon>Alphaproteobacteria</taxon>
        <taxon>Rhodobacterales</taxon>
        <taxon>Roseobacteraceae</taxon>
        <taxon>Sulfitobacter</taxon>
    </lineage>
</organism>
<keyword evidence="3" id="KW-1185">Reference proteome</keyword>
<dbReference type="SMART" id="SM00855">
    <property type="entry name" value="PGAM"/>
    <property type="match status" value="1"/>
</dbReference>
<dbReference type="OrthoDB" id="9810154at2"/>
<dbReference type="RefSeq" id="WP_093917666.1">
    <property type="nucleotide sequence ID" value="NZ_FPAJ01000008.1"/>
</dbReference>
<reference evidence="3" key="1">
    <citation type="submission" date="2016-10" db="EMBL/GenBank/DDBJ databases">
        <authorList>
            <person name="Varghese N."/>
            <person name="Submissions S."/>
        </authorList>
    </citation>
    <scope>NUCLEOTIDE SEQUENCE [LARGE SCALE GENOMIC DNA]</scope>
    <source>
        <strain evidence="3">DSM 23422</strain>
    </source>
</reference>
<proteinExistence type="predicted"/>
<dbReference type="InterPro" id="IPR013078">
    <property type="entry name" value="His_Pase_superF_clade-1"/>
</dbReference>
<feature type="binding site" evidence="1">
    <location>
        <position position="57"/>
    </location>
    <ligand>
        <name>substrate</name>
    </ligand>
</feature>
<evidence type="ECO:0000313" key="2">
    <source>
        <dbReference type="EMBL" id="SFT15749.1"/>
    </source>
</evidence>
<dbReference type="CDD" id="cd07067">
    <property type="entry name" value="HP_PGM_like"/>
    <property type="match status" value="1"/>
</dbReference>
<dbReference type="AlphaFoldDB" id="A0A1I6VQ18"/>
<sequence>MKRLILMRHAKSDWSGATSDHDRPLNARGRANATALGDWLRARMIAPDTVLCSTATRAAETLKGLALGPDTDLQFTRDLYLADPETILATLRGASGDTVVIIGHNPGIGTMAGMIVEPSDDGGITDYPTGATLVATFNAEDWADVKWRMGTMDQFVVPRDLPAPQQ</sequence>
<evidence type="ECO:0000256" key="1">
    <source>
        <dbReference type="PIRSR" id="PIRSR613078-2"/>
    </source>
</evidence>
<gene>
    <name evidence="2" type="ORF">SAMN04488040_3491</name>
</gene>
<dbReference type="InterPro" id="IPR029033">
    <property type="entry name" value="His_PPase_superfam"/>
</dbReference>